<reference evidence="2 3" key="1">
    <citation type="submission" date="2017-12" db="EMBL/GenBank/DDBJ databases">
        <title>Gene loss provides genomic basis for host adaptation in cereal stripe rust fungi.</title>
        <authorList>
            <person name="Xia C."/>
        </authorList>
    </citation>
    <scope>NUCLEOTIDE SEQUENCE [LARGE SCALE GENOMIC DNA]</scope>
    <source>
        <strain evidence="2 3">93TX-2</strain>
    </source>
</reference>
<feature type="region of interest" description="Disordered" evidence="1">
    <location>
        <begin position="42"/>
        <end position="69"/>
    </location>
</feature>
<dbReference type="Proteomes" id="UP000238274">
    <property type="component" value="Unassembled WGS sequence"/>
</dbReference>
<dbReference type="VEuPathDB" id="FungiDB:PSHT_01258"/>
<feature type="region of interest" description="Disordered" evidence="1">
    <location>
        <begin position="1"/>
        <end position="27"/>
    </location>
</feature>
<gene>
    <name evidence="2" type="ORF">PSHT_01258</name>
</gene>
<protein>
    <submittedName>
        <fullName evidence="2">Uncharacterized protein</fullName>
    </submittedName>
</protein>
<accession>A0A2S4WKV3</accession>
<comment type="caution">
    <text evidence="2">The sequence shown here is derived from an EMBL/GenBank/DDBJ whole genome shotgun (WGS) entry which is preliminary data.</text>
</comment>
<evidence type="ECO:0000313" key="2">
    <source>
        <dbReference type="EMBL" id="POW22420.1"/>
    </source>
</evidence>
<reference evidence="3" key="3">
    <citation type="journal article" date="2018" name="Mol. Plant Microbe Interact.">
        <title>Genome sequence resources for the wheat stripe rust pathogen (Puccinia striiformis f. sp. tritici) and the barley stripe rust pathogen (Puccinia striiformis f. sp. hordei).</title>
        <authorList>
            <person name="Xia C."/>
            <person name="Wang M."/>
            <person name="Yin C."/>
            <person name="Cornejo O.E."/>
            <person name="Hulbert S.H."/>
            <person name="Chen X."/>
        </authorList>
    </citation>
    <scope>NUCLEOTIDE SEQUENCE [LARGE SCALE GENOMIC DNA]</scope>
    <source>
        <strain evidence="3">93TX-2</strain>
    </source>
</reference>
<dbReference type="EMBL" id="PKSM01000010">
    <property type="protein sequence ID" value="POW22420.1"/>
    <property type="molecule type" value="Genomic_DNA"/>
</dbReference>
<proteinExistence type="predicted"/>
<feature type="compositionally biased region" description="Polar residues" evidence="1">
    <location>
        <begin position="17"/>
        <end position="27"/>
    </location>
</feature>
<evidence type="ECO:0000256" key="1">
    <source>
        <dbReference type="SAM" id="MobiDB-lite"/>
    </source>
</evidence>
<dbReference type="AlphaFoldDB" id="A0A2S4WKV3"/>
<name>A0A2S4WKV3_9BASI</name>
<evidence type="ECO:0000313" key="3">
    <source>
        <dbReference type="Proteomes" id="UP000238274"/>
    </source>
</evidence>
<keyword evidence="3" id="KW-1185">Reference proteome</keyword>
<feature type="compositionally biased region" description="Polar residues" evidence="1">
    <location>
        <begin position="42"/>
        <end position="54"/>
    </location>
</feature>
<reference evidence="3" key="2">
    <citation type="journal article" date="2018" name="BMC Genomics">
        <title>Genomic insights into host adaptation between the wheat stripe rust pathogen (Puccinia striiformis f. sp. tritici) and the barley stripe rust pathogen (Puccinia striiformis f. sp. hordei).</title>
        <authorList>
            <person name="Xia C."/>
            <person name="Wang M."/>
            <person name="Yin C."/>
            <person name="Cornejo O.E."/>
            <person name="Hulbert S.H."/>
            <person name="Chen X."/>
        </authorList>
    </citation>
    <scope>NUCLEOTIDE SEQUENCE [LARGE SCALE GENOMIC DNA]</scope>
    <source>
        <strain evidence="3">93TX-2</strain>
    </source>
</reference>
<sequence length="69" mass="8242">MNQPSINNAYHHDESSDQQSQNSRTNNRLVLHYNWTIQWTEQQSKNWKPSTDQPMASIFAGGRFRDRYE</sequence>
<organism evidence="2 3">
    <name type="scientific">Puccinia striiformis</name>
    <dbReference type="NCBI Taxonomy" id="27350"/>
    <lineage>
        <taxon>Eukaryota</taxon>
        <taxon>Fungi</taxon>
        <taxon>Dikarya</taxon>
        <taxon>Basidiomycota</taxon>
        <taxon>Pucciniomycotina</taxon>
        <taxon>Pucciniomycetes</taxon>
        <taxon>Pucciniales</taxon>
        <taxon>Pucciniaceae</taxon>
        <taxon>Puccinia</taxon>
    </lineage>
</organism>